<accession>A0A2M7V8R7</accession>
<evidence type="ECO:0000256" key="14">
    <source>
        <dbReference type="ARBA" id="ARBA00042842"/>
    </source>
</evidence>
<dbReference type="GO" id="GO:0008360">
    <property type="term" value="P:regulation of cell shape"/>
    <property type="evidence" value="ECO:0007669"/>
    <property type="project" value="UniProtKB-KW"/>
</dbReference>
<comment type="subcellular location">
    <subcellularLocation>
        <location evidence="1">Cytoplasm</location>
    </subcellularLocation>
</comment>
<evidence type="ECO:0000256" key="6">
    <source>
        <dbReference type="ARBA" id="ARBA00022960"/>
    </source>
</evidence>
<protein>
    <recommendedName>
        <fullName evidence="12">UDP-N-acetylglucosamine 1-carboxyvinyltransferase</fullName>
        <ecNumber evidence="11">2.5.1.7</ecNumber>
    </recommendedName>
    <alternativeName>
        <fullName evidence="13">Enoylpyruvate transferase</fullName>
    </alternativeName>
    <alternativeName>
        <fullName evidence="14">UDP-N-acetylglucosamine enolpyruvyl transferase</fullName>
    </alternativeName>
</protein>
<evidence type="ECO:0000256" key="2">
    <source>
        <dbReference type="ARBA" id="ARBA00004752"/>
    </source>
</evidence>
<dbReference type="SUPFAM" id="SSF55205">
    <property type="entry name" value="EPT/RTPC-like"/>
    <property type="match status" value="1"/>
</dbReference>
<dbReference type="EMBL" id="PFPK01000018">
    <property type="protein sequence ID" value="PIZ95187.1"/>
    <property type="molecule type" value="Genomic_DNA"/>
</dbReference>
<keyword evidence="9" id="KW-0961">Cell wall biogenesis/degradation</keyword>
<dbReference type="GO" id="GO:0071555">
    <property type="term" value="P:cell wall organization"/>
    <property type="evidence" value="ECO:0007669"/>
    <property type="project" value="UniProtKB-KW"/>
</dbReference>
<dbReference type="PANTHER" id="PTHR43783:SF1">
    <property type="entry name" value="UDP-N-ACETYLGLUCOSAMINE 1-CARBOXYVINYLTRANSFERASE"/>
    <property type="match status" value="1"/>
</dbReference>
<comment type="similarity">
    <text evidence="10">Belongs to the EPSP synthase family. MurA subfamily.</text>
</comment>
<evidence type="ECO:0000256" key="10">
    <source>
        <dbReference type="ARBA" id="ARBA00038367"/>
    </source>
</evidence>
<proteinExistence type="inferred from homology"/>
<comment type="pathway">
    <text evidence="2">Cell wall biogenesis; peptidoglycan biosynthesis.</text>
</comment>
<evidence type="ECO:0000256" key="1">
    <source>
        <dbReference type="ARBA" id="ARBA00004496"/>
    </source>
</evidence>
<dbReference type="NCBIfam" id="NF006873">
    <property type="entry name" value="PRK09369.1"/>
    <property type="match status" value="1"/>
</dbReference>
<dbReference type="Pfam" id="PF00275">
    <property type="entry name" value="EPSP_synthase"/>
    <property type="match status" value="1"/>
</dbReference>
<dbReference type="PANTHER" id="PTHR43783">
    <property type="entry name" value="UDP-N-ACETYLGLUCOSAMINE 1-CARBOXYVINYLTRANSFERASE"/>
    <property type="match status" value="1"/>
</dbReference>
<evidence type="ECO:0000256" key="13">
    <source>
        <dbReference type="ARBA" id="ARBA00042443"/>
    </source>
</evidence>
<evidence type="ECO:0000259" key="16">
    <source>
        <dbReference type="Pfam" id="PF00275"/>
    </source>
</evidence>
<keyword evidence="8" id="KW-0131">Cell cycle</keyword>
<keyword evidence="4" id="KW-0132">Cell division</keyword>
<dbReference type="Gene3D" id="3.65.10.10">
    <property type="entry name" value="Enolpyruvate transferase domain"/>
    <property type="match status" value="2"/>
</dbReference>
<dbReference type="Proteomes" id="UP000228568">
    <property type="component" value="Unassembled WGS sequence"/>
</dbReference>
<evidence type="ECO:0000313" key="17">
    <source>
        <dbReference type="EMBL" id="PIZ95187.1"/>
    </source>
</evidence>
<dbReference type="GO" id="GO:0051301">
    <property type="term" value="P:cell division"/>
    <property type="evidence" value="ECO:0007669"/>
    <property type="project" value="UniProtKB-KW"/>
</dbReference>
<dbReference type="GO" id="GO:0005737">
    <property type="term" value="C:cytoplasm"/>
    <property type="evidence" value="ECO:0007669"/>
    <property type="project" value="UniProtKB-SubCell"/>
</dbReference>
<keyword evidence="3" id="KW-0963">Cytoplasm</keyword>
<evidence type="ECO:0000256" key="5">
    <source>
        <dbReference type="ARBA" id="ARBA00022679"/>
    </source>
</evidence>
<dbReference type="InterPro" id="IPR013792">
    <property type="entry name" value="RNA3'P_cycl/enolpyr_Trfase_a/b"/>
</dbReference>
<evidence type="ECO:0000256" key="11">
    <source>
        <dbReference type="ARBA" id="ARBA00039108"/>
    </source>
</evidence>
<comment type="caution">
    <text evidence="17">The sequence shown here is derived from an EMBL/GenBank/DDBJ whole genome shotgun (WGS) entry which is preliminary data.</text>
</comment>
<evidence type="ECO:0000256" key="3">
    <source>
        <dbReference type="ARBA" id="ARBA00022490"/>
    </source>
</evidence>
<dbReference type="EC" id="2.5.1.7" evidence="11"/>
<evidence type="ECO:0000256" key="9">
    <source>
        <dbReference type="ARBA" id="ARBA00023316"/>
    </source>
</evidence>
<feature type="domain" description="Enolpyruvate transferase" evidence="16">
    <location>
        <begin position="6"/>
        <end position="419"/>
    </location>
</feature>
<gene>
    <name evidence="17" type="ORF">COX81_01425</name>
</gene>
<comment type="catalytic activity">
    <reaction evidence="15">
        <text>phosphoenolpyruvate + UDP-N-acetyl-alpha-D-glucosamine = UDP-N-acetyl-3-O-(1-carboxyvinyl)-alpha-D-glucosamine + phosphate</text>
        <dbReference type="Rhea" id="RHEA:18681"/>
        <dbReference type="ChEBI" id="CHEBI:43474"/>
        <dbReference type="ChEBI" id="CHEBI:57705"/>
        <dbReference type="ChEBI" id="CHEBI:58702"/>
        <dbReference type="ChEBI" id="CHEBI:68483"/>
        <dbReference type="EC" id="2.5.1.7"/>
    </reaction>
</comment>
<dbReference type="InterPro" id="IPR001986">
    <property type="entry name" value="Enolpyruvate_Tfrase_dom"/>
</dbReference>
<dbReference type="InterPro" id="IPR050068">
    <property type="entry name" value="MurA_subfamily"/>
</dbReference>
<sequence>MTKFVVRGGKPLKGTIETSTTKNSTVAILCASLMIRGKVTLKDIPNIVEVDRFLEILDSIGVIVERVDDSTLVINSSAKLQMDNIHKEACEKTRASLLFIGALASREKSYKIYKSGGCKLGARTIGPHLFALEQFGISIVSKSKYYDVKNKSLHSADIVMYESGDTPTENAIMAAVLAPGETIIKFASSNYMVQDLCYFLKKAGALIEGIGTTTLKITGVKKLKSVDTYYIMPDPIVAMTWISLAVTTKSNLTVSNCPLDFLELELEKLRVMGQKYKITNVHKSRNGYFNIADILLKSSSLVALSDKIYGRPFPGLNIDNLPLFGAMLTQARGKTLIHDWVYENRALYMLELQKLGANVLLLDTHRVMIEGPTTLKANEVICPPAIRPGIVILIAMIAAKGRSVLRHVYPLERGYADLIFKLRGIGVDIERLED</sequence>
<name>A0A2M7V8R7_9BACT</name>
<organism evidence="17 18">
    <name type="scientific">Candidatus Magasanikbacteria bacterium CG_4_10_14_0_2_um_filter_37_12</name>
    <dbReference type="NCBI Taxonomy" id="1974637"/>
    <lineage>
        <taxon>Bacteria</taxon>
        <taxon>Candidatus Magasanikiibacteriota</taxon>
    </lineage>
</organism>
<dbReference type="AlphaFoldDB" id="A0A2M7V8R7"/>
<evidence type="ECO:0000256" key="15">
    <source>
        <dbReference type="ARBA" id="ARBA00047527"/>
    </source>
</evidence>
<dbReference type="GO" id="GO:0009252">
    <property type="term" value="P:peptidoglycan biosynthetic process"/>
    <property type="evidence" value="ECO:0007669"/>
    <property type="project" value="UniProtKB-KW"/>
</dbReference>
<dbReference type="GO" id="GO:0008760">
    <property type="term" value="F:UDP-N-acetylglucosamine 1-carboxyvinyltransferase activity"/>
    <property type="evidence" value="ECO:0007669"/>
    <property type="project" value="UniProtKB-EC"/>
</dbReference>
<evidence type="ECO:0000256" key="8">
    <source>
        <dbReference type="ARBA" id="ARBA00023306"/>
    </source>
</evidence>
<evidence type="ECO:0000256" key="7">
    <source>
        <dbReference type="ARBA" id="ARBA00022984"/>
    </source>
</evidence>
<keyword evidence="6" id="KW-0133">Cell shape</keyword>
<keyword evidence="5 17" id="KW-0808">Transferase</keyword>
<evidence type="ECO:0000256" key="12">
    <source>
        <dbReference type="ARBA" id="ARBA00039754"/>
    </source>
</evidence>
<keyword evidence="7" id="KW-0573">Peptidoglycan synthesis</keyword>
<reference evidence="18" key="1">
    <citation type="submission" date="2017-09" db="EMBL/GenBank/DDBJ databases">
        <title>Depth-based differentiation of microbial function through sediment-hosted aquifers and enrichment of novel symbionts in the deep terrestrial subsurface.</title>
        <authorList>
            <person name="Probst A.J."/>
            <person name="Ladd B."/>
            <person name="Jarett J.K."/>
            <person name="Geller-Mcgrath D.E."/>
            <person name="Sieber C.M.K."/>
            <person name="Emerson J.B."/>
            <person name="Anantharaman K."/>
            <person name="Thomas B.C."/>
            <person name="Malmstrom R."/>
            <person name="Stieglmeier M."/>
            <person name="Klingl A."/>
            <person name="Woyke T."/>
            <person name="Ryan C.M."/>
            <person name="Banfield J.F."/>
        </authorList>
    </citation>
    <scope>NUCLEOTIDE SEQUENCE [LARGE SCALE GENOMIC DNA]</scope>
</reference>
<evidence type="ECO:0000256" key="4">
    <source>
        <dbReference type="ARBA" id="ARBA00022618"/>
    </source>
</evidence>
<evidence type="ECO:0000313" key="18">
    <source>
        <dbReference type="Proteomes" id="UP000228568"/>
    </source>
</evidence>
<dbReference type="InterPro" id="IPR036968">
    <property type="entry name" value="Enolpyruvate_Tfrase_sf"/>
</dbReference>